<accession>A0ABX8SB07</accession>
<proteinExistence type="predicted"/>
<dbReference type="RefSeq" id="WP_066468838.1">
    <property type="nucleotide sequence ID" value="NZ_CBCRUZ010000028.1"/>
</dbReference>
<evidence type="ECO:0000313" key="2">
    <source>
        <dbReference type="Proteomes" id="UP000887023"/>
    </source>
</evidence>
<name>A0ABX8SB07_9ACTN</name>
<dbReference type="EMBL" id="CP079105">
    <property type="protein sequence ID" value="QXQ15054.1"/>
    <property type="molecule type" value="Genomic_DNA"/>
</dbReference>
<dbReference type="Proteomes" id="UP000887023">
    <property type="component" value="Chromosome"/>
</dbReference>
<keyword evidence="2" id="KW-1185">Reference proteome</keyword>
<protein>
    <submittedName>
        <fullName evidence="1">Uncharacterized protein</fullName>
    </submittedName>
</protein>
<gene>
    <name evidence="1" type="ORF">KV203_06790</name>
</gene>
<evidence type="ECO:0000313" key="1">
    <source>
        <dbReference type="EMBL" id="QXQ15054.1"/>
    </source>
</evidence>
<sequence length="578" mass="62307">MTAVVHLDGVEVSQVVQDLGHSVPLIAGKSTLVRLYLSAPAAASAVSVGGEIELERAGEVRRRAAAGAVLLDPADRRTPAERRLDPTASLDVLLGSADTAIGPATVRVGRLNDLRTGTRLQVTPRSVAVEFQATPPLRLRIVGMRYVTGDGQAQTPRALDFAALVSWLRRAYPVAEVEFSQTIADLPLTPPFDYGAVNAILAGLRNLDMTMPGADPRTHYIALVHDADGAHFMRGGSSGTPELPDPSVVAAVPGGVPRPPLDWDPGGSFAGWYGGHELGHTFGRRHPGFCLGQARDDPDYPYPDGTISADDRYVGVDLGDPALGLPLRILPGRRWHDVLTYCPDLWISSYTYCGIRQRLVEEDTMADPEWPDPGPELRAVRSDVGRSGNRQPVNLIGRVDLTAGTAEIVMVTPLPRRPHRPTYPSDRQVTVRLHADTGPLGTVSVPVRLDSGGGSGGRPRTGLLDAVLDVPTSLSAVEIVWDGIVRARYELTTARPEPAVPVRDRRRTVSWSAGDPAARYDVQVSDDDGRTWQTVAVNSADPAVDLDRDQFRSTQLRMRIRTVCGLRSVQTDTSIDLG</sequence>
<organism evidence="1 2">
    <name type="scientific">Skermania pinensis</name>
    <dbReference type="NCBI Taxonomy" id="39122"/>
    <lineage>
        <taxon>Bacteria</taxon>
        <taxon>Bacillati</taxon>
        <taxon>Actinomycetota</taxon>
        <taxon>Actinomycetes</taxon>
        <taxon>Mycobacteriales</taxon>
        <taxon>Gordoniaceae</taxon>
        <taxon>Skermania</taxon>
    </lineage>
</organism>
<reference evidence="1" key="1">
    <citation type="submission" date="2021-07" db="EMBL/GenBank/DDBJ databases">
        <title>Candidatus Kaistella beijingensis sp. nov. isolated from a municipal wastewater treatment plant is involved in sludge foaming.</title>
        <authorList>
            <person name="Song Y."/>
            <person name="Liu S.-J."/>
        </authorList>
    </citation>
    <scope>NUCLEOTIDE SEQUENCE</scope>
    <source>
        <strain evidence="1">DSM 43998</strain>
    </source>
</reference>